<evidence type="ECO:0000256" key="4">
    <source>
        <dbReference type="ARBA" id="ARBA00023136"/>
    </source>
</evidence>
<proteinExistence type="predicted"/>
<feature type="transmembrane region" description="Helical" evidence="5">
    <location>
        <begin position="81"/>
        <end position="98"/>
    </location>
</feature>
<feature type="transmembrane region" description="Helical" evidence="5">
    <location>
        <begin position="155"/>
        <end position="177"/>
    </location>
</feature>
<evidence type="ECO:0000256" key="2">
    <source>
        <dbReference type="ARBA" id="ARBA00022692"/>
    </source>
</evidence>
<feature type="transmembrane region" description="Helical" evidence="5">
    <location>
        <begin position="184"/>
        <end position="204"/>
    </location>
</feature>
<evidence type="ECO:0000313" key="8">
    <source>
        <dbReference type="Proteomes" id="UP000267535"/>
    </source>
</evidence>
<dbReference type="SUPFAM" id="SSF103481">
    <property type="entry name" value="Multidrug resistance efflux transporter EmrE"/>
    <property type="match status" value="2"/>
</dbReference>
<gene>
    <name evidence="7" type="ORF">EHS89_04015</name>
</gene>
<feature type="domain" description="EamA" evidence="6">
    <location>
        <begin position="158"/>
        <end position="283"/>
    </location>
</feature>
<feature type="transmembrane region" description="Helical" evidence="5">
    <location>
        <begin position="268"/>
        <end position="289"/>
    </location>
</feature>
<dbReference type="GO" id="GO:0016020">
    <property type="term" value="C:membrane"/>
    <property type="evidence" value="ECO:0007669"/>
    <property type="project" value="UniProtKB-SubCell"/>
</dbReference>
<feature type="transmembrane region" description="Helical" evidence="5">
    <location>
        <begin position="12"/>
        <end position="35"/>
    </location>
</feature>
<dbReference type="PANTHER" id="PTHR22911">
    <property type="entry name" value="ACYL-MALONYL CONDENSING ENZYME-RELATED"/>
    <property type="match status" value="1"/>
</dbReference>
<evidence type="ECO:0000259" key="6">
    <source>
        <dbReference type="Pfam" id="PF00892"/>
    </source>
</evidence>
<dbReference type="Proteomes" id="UP000267535">
    <property type="component" value="Unassembled WGS sequence"/>
</dbReference>
<feature type="domain" description="EamA" evidence="6">
    <location>
        <begin position="14"/>
        <end position="145"/>
    </location>
</feature>
<comment type="subcellular location">
    <subcellularLocation>
        <location evidence="1">Membrane</location>
        <topology evidence="1">Multi-pass membrane protein</topology>
    </subcellularLocation>
</comment>
<organism evidence="7 8">
    <name type="scientific">Amphritea balenae</name>
    <dbReference type="NCBI Taxonomy" id="452629"/>
    <lineage>
        <taxon>Bacteria</taxon>
        <taxon>Pseudomonadati</taxon>
        <taxon>Pseudomonadota</taxon>
        <taxon>Gammaproteobacteria</taxon>
        <taxon>Oceanospirillales</taxon>
        <taxon>Oceanospirillaceae</taxon>
        <taxon>Amphritea</taxon>
    </lineage>
</organism>
<feature type="transmembrane region" description="Helical" evidence="5">
    <location>
        <begin position="131"/>
        <end position="149"/>
    </location>
</feature>
<accession>A0A3P1SXH8</accession>
<reference evidence="7 8" key="1">
    <citation type="submission" date="2018-11" db="EMBL/GenBank/DDBJ databases">
        <title>The draft genome sequence of Amphritea balenae JAMM 1525T.</title>
        <authorList>
            <person name="Fang Z."/>
            <person name="Zhang Y."/>
            <person name="Han X."/>
        </authorList>
    </citation>
    <scope>NUCLEOTIDE SEQUENCE [LARGE SCALE GENOMIC DNA]</scope>
    <source>
        <strain evidence="7 8">JAMM 1525</strain>
    </source>
</reference>
<keyword evidence="8" id="KW-1185">Reference proteome</keyword>
<evidence type="ECO:0000256" key="1">
    <source>
        <dbReference type="ARBA" id="ARBA00004141"/>
    </source>
</evidence>
<dbReference type="InterPro" id="IPR037185">
    <property type="entry name" value="EmrE-like"/>
</dbReference>
<dbReference type="InterPro" id="IPR000620">
    <property type="entry name" value="EamA_dom"/>
</dbReference>
<feature type="transmembrane region" description="Helical" evidence="5">
    <location>
        <begin position="210"/>
        <end position="230"/>
    </location>
</feature>
<dbReference type="PANTHER" id="PTHR22911:SF6">
    <property type="entry name" value="SOLUTE CARRIER FAMILY 35 MEMBER G1"/>
    <property type="match status" value="1"/>
</dbReference>
<keyword evidence="3 5" id="KW-1133">Transmembrane helix</keyword>
<protein>
    <submittedName>
        <fullName evidence="7">DMT family transporter</fullName>
    </submittedName>
</protein>
<comment type="caution">
    <text evidence="7">The sequence shown here is derived from an EMBL/GenBank/DDBJ whole genome shotgun (WGS) entry which is preliminary data.</text>
</comment>
<sequence>MKNKFGKALSQPMQGVMLALVSTGLFVLVGVLVRILSERIDLFQILLFRQIIFVALLTPAIVVSIDTLIKPRLIHLHTLRILGAFMALYLGFVTVSNIPLADATALGFTQVLFVALISRICLAESVGFSRMMIVLVGFFGVMLIVQPTFESSTALYTLAGLCGALGAAIAVVCVRSLSRTESRIVLLTYQAVFVGLIALIPSLYSWQWPSFYELMLLILVGIISSVAQWVGVTAYQLTEANVVANVEYAKIIYSLIFGYLLFSEIPDSLAFLGVFILICSAVIPLVLSLRSNKTKPLT</sequence>
<keyword evidence="2 5" id="KW-0812">Transmembrane</keyword>
<name>A0A3P1SXH8_9GAMM</name>
<dbReference type="AlphaFoldDB" id="A0A3P1SXH8"/>
<feature type="transmembrane region" description="Helical" evidence="5">
    <location>
        <begin position="242"/>
        <end position="262"/>
    </location>
</feature>
<evidence type="ECO:0000256" key="5">
    <source>
        <dbReference type="SAM" id="Phobius"/>
    </source>
</evidence>
<keyword evidence="4 5" id="KW-0472">Membrane</keyword>
<dbReference type="Pfam" id="PF00892">
    <property type="entry name" value="EamA"/>
    <property type="match status" value="2"/>
</dbReference>
<evidence type="ECO:0000256" key="3">
    <source>
        <dbReference type="ARBA" id="ARBA00022989"/>
    </source>
</evidence>
<dbReference type="OrthoDB" id="148351at2"/>
<feature type="transmembrane region" description="Helical" evidence="5">
    <location>
        <begin position="47"/>
        <end position="69"/>
    </location>
</feature>
<evidence type="ECO:0000313" key="7">
    <source>
        <dbReference type="EMBL" id="RRD01850.1"/>
    </source>
</evidence>
<dbReference type="EMBL" id="RQXV01000001">
    <property type="protein sequence ID" value="RRD01850.1"/>
    <property type="molecule type" value="Genomic_DNA"/>
</dbReference>